<keyword evidence="4" id="KW-1185">Reference proteome</keyword>
<organism evidence="3 4">
    <name type="scientific">Polyplax serrata</name>
    <name type="common">Common mouse louse</name>
    <dbReference type="NCBI Taxonomy" id="468196"/>
    <lineage>
        <taxon>Eukaryota</taxon>
        <taxon>Metazoa</taxon>
        <taxon>Ecdysozoa</taxon>
        <taxon>Arthropoda</taxon>
        <taxon>Hexapoda</taxon>
        <taxon>Insecta</taxon>
        <taxon>Pterygota</taxon>
        <taxon>Neoptera</taxon>
        <taxon>Paraneoptera</taxon>
        <taxon>Psocodea</taxon>
        <taxon>Troctomorpha</taxon>
        <taxon>Phthiraptera</taxon>
        <taxon>Anoplura</taxon>
        <taxon>Polyplacidae</taxon>
        <taxon>Polyplax</taxon>
    </lineage>
</organism>
<sequence>MPNRGPVYQPTTESYGQQGEWRSPSGLLAQTTTSAGRSRCLQWVTLGLFVLAVISGVILVAAGSVAYSNSEPEVLTPVVILVIGIILLIIGCILIGVYVRQGYCRTNCLRTILKEKRIAHQMRDSQSVNGQTMNPSTDFLVSAQYAPVSEIAYQPPAVSDEEETRKLMGSDNKDCNEDSERILDKDPRIVLRPLSKVVDYQDGSEERFLSGGTPELNRLNYHSNSFKANHDHGPSSNKQPQPRSAWRNAILRKASVRSKRAPLAGFEDITPSLRSSWSSMYFNQTPSESESDGLSYASDTV</sequence>
<accession>A0ABR1ANW7</accession>
<evidence type="ECO:0000313" key="4">
    <source>
        <dbReference type="Proteomes" id="UP001359485"/>
    </source>
</evidence>
<reference evidence="3 4" key="1">
    <citation type="submission" date="2023-09" db="EMBL/GenBank/DDBJ databases">
        <title>Genomes of two closely related lineages of the louse Polyplax serrata with different host specificities.</title>
        <authorList>
            <person name="Martinu J."/>
            <person name="Tarabai H."/>
            <person name="Stefka J."/>
            <person name="Hypsa V."/>
        </authorList>
    </citation>
    <scope>NUCLEOTIDE SEQUENCE [LARGE SCALE GENOMIC DNA]</scope>
    <source>
        <strain evidence="3">98ZLc_SE</strain>
    </source>
</reference>
<keyword evidence="2" id="KW-1133">Transmembrane helix</keyword>
<feature type="compositionally biased region" description="Basic and acidic residues" evidence="1">
    <location>
        <begin position="163"/>
        <end position="178"/>
    </location>
</feature>
<dbReference type="EMBL" id="JAWJWF010000046">
    <property type="protein sequence ID" value="KAK6624190.1"/>
    <property type="molecule type" value="Genomic_DNA"/>
</dbReference>
<keyword evidence="2" id="KW-0812">Transmembrane</keyword>
<evidence type="ECO:0000256" key="2">
    <source>
        <dbReference type="SAM" id="Phobius"/>
    </source>
</evidence>
<gene>
    <name evidence="3" type="ORF">RUM44_011048</name>
</gene>
<feature type="region of interest" description="Disordered" evidence="1">
    <location>
        <begin position="224"/>
        <end position="243"/>
    </location>
</feature>
<keyword evidence="2" id="KW-0472">Membrane</keyword>
<proteinExistence type="predicted"/>
<feature type="region of interest" description="Disordered" evidence="1">
    <location>
        <begin position="1"/>
        <end position="23"/>
    </location>
</feature>
<comment type="caution">
    <text evidence="3">The sequence shown here is derived from an EMBL/GenBank/DDBJ whole genome shotgun (WGS) entry which is preliminary data.</text>
</comment>
<evidence type="ECO:0000313" key="3">
    <source>
        <dbReference type="EMBL" id="KAK6624190.1"/>
    </source>
</evidence>
<feature type="region of interest" description="Disordered" evidence="1">
    <location>
        <begin position="157"/>
        <end position="178"/>
    </location>
</feature>
<name>A0ABR1ANW7_POLSC</name>
<feature type="transmembrane region" description="Helical" evidence="2">
    <location>
        <begin position="43"/>
        <end position="66"/>
    </location>
</feature>
<feature type="transmembrane region" description="Helical" evidence="2">
    <location>
        <begin position="78"/>
        <end position="99"/>
    </location>
</feature>
<dbReference type="Proteomes" id="UP001359485">
    <property type="component" value="Unassembled WGS sequence"/>
</dbReference>
<evidence type="ECO:0000256" key="1">
    <source>
        <dbReference type="SAM" id="MobiDB-lite"/>
    </source>
</evidence>
<protein>
    <submittedName>
        <fullName evidence="3">Uncharacterized protein</fullName>
    </submittedName>
</protein>
<feature type="region of interest" description="Disordered" evidence="1">
    <location>
        <begin position="282"/>
        <end position="301"/>
    </location>
</feature>